<protein>
    <submittedName>
        <fullName evidence="1">Unannotated protein</fullName>
    </submittedName>
</protein>
<gene>
    <name evidence="1" type="ORF">UFOPK1684_01227</name>
</gene>
<evidence type="ECO:0000313" key="1">
    <source>
        <dbReference type="EMBL" id="CAB4578698.1"/>
    </source>
</evidence>
<accession>A0A6J6F1E9</accession>
<dbReference type="EMBL" id="CAEZTM010000069">
    <property type="protein sequence ID" value="CAB4578698.1"/>
    <property type="molecule type" value="Genomic_DNA"/>
</dbReference>
<sequence length="114" mass="12264">MPVSALPATKVTKSPQKVDLTQVWAERFDEIELAVCALPQHEVTEALLTRCSNDEVWIRLSLGIEALGDGLDGDALGEVSEGPANVLVFLHKPSHCLSDFGAPSIAHSQVDMKT</sequence>
<organism evidence="1">
    <name type="scientific">freshwater metagenome</name>
    <dbReference type="NCBI Taxonomy" id="449393"/>
    <lineage>
        <taxon>unclassified sequences</taxon>
        <taxon>metagenomes</taxon>
        <taxon>ecological metagenomes</taxon>
    </lineage>
</organism>
<name>A0A6J6F1E9_9ZZZZ</name>
<reference evidence="1" key="1">
    <citation type="submission" date="2020-05" db="EMBL/GenBank/DDBJ databases">
        <authorList>
            <person name="Chiriac C."/>
            <person name="Salcher M."/>
            <person name="Ghai R."/>
            <person name="Kavagutti S V."/>
        </authorList>
    </citation>
    <scope>NUCLEOTIDE SEQUENCE</scope>
</reference>
<dbReference type="AlphaFoldDB" id="A0A6J6F1E9"/>
<proteinExistence type="predicted"/>